<accession>A0A0J6FEB9</accession>
<evidence type="ECO:0000313" key="2">
    <source>
        <dbReference type="Proteomes" id="UP000054567"/>
    </source>
</evidence>
<dbReference type="Proteomes" id="UP000054567">
    <property type="component" value="Unassembled WGS sequence"/>
</dbReference>
<evidence type="ECO:0000313" key="1">
    <source>
        <dbReference type="EMBL" id="KMM68648.1"/>
    </source>
</evidence>
<gene>
    <name evidence="1" type="ORF">CPAG_04974</name>
</gene>
<organism evidence="1 2">
    <name type="scientific">Coccidioides posadasii RMSCC 3488</name>
    <dbReference type="NCBI Taxonomy" id="454284"/>
    <lineage>
        <taxon>Eukaryota</taxon>
        <taxon>Fungi</taxon>
        <taxon>Dikarya</taxon>
        <taxon>Ascomycota</taxon>
        <taxon>Pezizomycotina</taxon>
        <taxon>Eurotiomycetes</taxon>
        <taxon>Eurotiomycetidae</taxon>
        <taxon>Onygenales</taxon>
        <taxon>Onygenaceae</taxon>
        <taxon>Coccidioides</taxon>
    </lineage>
</organism>
<dbReference type="EMBL" id="DS268111">
    <property type="protein sequence ID" value="KMM68648.1"/>
    <property type="molecule type" value="Genomic_DNA"/>
</dbReference>
<proteinExistence type="predicted"/>
<reference evidence="2" key="3">
    <citation type="journal article" date="2010" name="Genome Res.">
        <title>Population genomic sequencing of Coccidioides fungi reveals recent hybridization and transposon control.</title>
        <authorList>
            <person name="Neafsey D.E."/>
            <person name="Barker B.M."/>
            <person name="Sharpton T.J."/>
            <person name="Stajich J.E."/>
            <person name="Park D.J."/>
            <person name="Whiston E."/>
            <person name="Hung C.-Y."/>
            <person name="McMahan C."/>
            <person name="White J."/>
            <person name="Sykes S."/>
            <person name="Heiman D."/>
            <person name="Young S."/>
            <person name="Zeng Q."/>
            <person name="Abouelleil A."/>
            <person name="Aftuck L."/>
            <person name="Bessette D."/>
            <person name="Brown A."/>
            <person name="FitzGerald M."/>
            <person name="Lui A."/>
            <person name="Macdonald J.P."/>
            <person name="Priest M."/>
            <person name="Orbach M.J."/>
            <person name="Galgiani J.N."/>
            <person name="Kirkland T.N."/>
            <person name="Cole G.T."/>
            <person name="Birren B.W."/>
            <person name="Henn M.R."/>
            <person name="Taylor J.W."/>
            <person name="Rounsley S.D."/>
        </authorList>
    </citation>
    <scope>NUCLEOTIDE SEQUENCE [LARGE SCALE GENOMIC DNA]</scope>
    <source>
        <strain evidence="2">RMSCC 3488</strain>
    </source>
</reference>
<reference evidence="2" key="2">
    <citation type="journal article" date="2009" name="Genome Res.">
        <title>Comparative genomic analyses of the human fungal pathogens Coccidioides and their relatives.</title>
        <authorList>
            <person name="Sharpton T.J."/>
            <person name="Stajich J.E."/>
            <person name="Rounsley S.D."/>
            <person name="Gardner M.J."/>
            <person name="Wortman J.R."/>
            <person name="Jordar V.S."/>
            <person name="Maiti R."/>
            <person name="Kodira C.D."/>
            <person name="Neafsey D.E."/>
            <person name="Zeng Q."/>
            <person name="Hung C.-Y."/>
            <person name="McMahan C."/>
            <person name="Muszewska A."/>
            <person name="Grynberg M."/>
            <person name="Mandel M.A."/>
            <person name="Kellner E.M."/>
            <person name="Barker B.M."/>
            <person name="Galgiani J.N."/>
            <person name="Orbach M.J."/>
            <person name="Kirkland T.N."/>
            <person name="Cole G.T."/>
            <person name="Henn M.R."/>
            <person name="Birren B.W."/>
            <person name="Taylor J.W."/>
        </authorList>
    </citation>
    <scope>NUCLEOTIDE SEQUENCE [LARGE SCALE GENOMIC DNA]</scope>
    <source>
        <strain evidence="2">RMSCC 3488</strain>
    </source>
</reference>
<protein>
    <submittedName>
        <fullName evidence="1">Uncharacterized protein</fullName>
    </submittedName>
</protein>
<dbReference type="AlphaFoldDB" id="A0A0J6FEB9"/>
<sequence length="118" mass="13516">MFACDKEPEESVQTRNRTVPVVEFRCSICPCPSTGDTGQSARNVARRSKCFYEVQVTILMVDQRCKDILLVKYVCAVIQLGSTDKVIESLKVAKVREKGNLYFRRDPLQRWHSLEACQ</sequence>
<dbReference type="VEuPathDB" id="FungiDB:CPAG_04974"/>
<name>A0A0J6FEB9_COCPO</name>
<reference evidence="1 2" key="1">
    <citation type="submission" date="2007-06" db="EMBL/GenBank/DDBJ databases">
        <title>The Genome Sequence of Coccidioides posadasii RMSCC_3488.</title>
        <authorList>
            <consortium name="Coccidioides Genome Resources Consortium"/>
            <consortium name="The Broad Institute Genome Sequencing Platform"/>
            <person name="Henn M.R."/>
            <person name="Sykes S."/>
            <person name="Young S."/>
            <person name="Jaffe D."/>
            <person name="Berlin A."/>
            <person name="Alvarez P."/>
            <person name="Butler J."/>
            <person name="Gnerre S."/>
            <person name="Grabherr M."/>
            <person name="Mauceli E."/>
            <person name="Brockman W."/>
            <person name="Kodira C."/>
            <person name="Alvarado L."/>
            <person name="Zeng Q."/>
            <person name="Crawford M."/>
            <person name="Antoine C."/>
            <person name="Devon K."/>
            <person name="Galgiani J."/>
            <person name="Orsborn K."/>
            <person name="Lewis M.L."/>
            <person name="Nusbaum C."/>
            <person name="Galagan J."/>
            <person name="Birren B."/>
        </authorList>
    </citation>
    <scope>NUCLEOTIDE SEQUENCE [LARGE SCALE GENOMIC DNA]</scope>
    <source>
        <strain evidence="1 2">RMSCC 3488</strain>
    </source>
</reference>